<dbReference type="GO" id="GO:0010256">
    <property type="term" value="P:endomembrane system organization"/>
    <property type="evidence" value="ECO:0007669"/>
    <property type="project" value="TreeGrafter"/>
</dbReference>
<evidence type="ECO:0000256" key="1">
    <source>
        <dbReference type="ARBA" id="ARBA00004141"/>
    </source>
</evidence>
<dbReference type="GO" id="GO:0005737">
    <property type="term" value="C:cytoplasm"/>
    <property type="evidence" value="ECO:0007669"/>
    <property type="project" value="UniProtKB-ARBA"/>
</dbReference>
<comment type="similarity">
    <text evidence="2">Belongs to the plant DMP1 protein family.</text>
</comment>
<keyword evidence="4" id="KW-1133">Transmembrane helix</keyword>
<dbReference type="AlphaFoldDB" id="A0AAD6K456"/>
<evidence type="ECO:0000313" key="6">
    <source>
        <dbReference type="EMBL" id="KAJ6416646.1"/>
    </source>
</evidence>
<accession>A0AAD6K456</accession>
<sequence length="96" mass="10261">MPNEDTNLIQKAIGQTFESTAHLANLLPTGTVIAFQLLSPVFSNQGSCDSVTRCMTAGLVVLCGLSCFLSSFTDSFRDNNGDVCYGFATLRGFVGR</sequence>
<keyword evidence="5" id="KW-0472">Membrane</keyword>
<proteinExistence type="inferred from homology"/>
<keyword evidence="7" id="KW-1185">Reference proteome</keyword>
<evidence type="ECO:0000313" key="7">
    <source>
        <dbReference type="Proteomes" id="UP001162972"/>
    </source>
</evidence>
<dbReference type="Proteomes" id="UP001162972">
    <property type="component" value="Chromosome 11"/>
</dbReference>
<evidence type="ECO:0000256" key="5">
    <source>
        <dbReference type="ARBA" id="ARBA00023136"/>
    </source>
</evidence>
<comment type="subcellular location">
    <subcellularLocation>
        <location evidence="1">Membrane</location>
        <topology evidence="1">Multi-pass membrane protein</topology>
    </subcellularLocation>
</comment>
<keyword evidence="3" id="KW-0812">Transmembrane</keyword>
<dbReference type="PANTHER" id="PTHR31621:SF0">
    <property type="entry name" value="PROTEIN DMP6"/>
    <property type="match status" value="1"/>
</dbReference>
<evidence type="ECO:0000256" key="3">
    <source>
        <dbReference type="ARBA" id="ARBA00022692"/>
    </source>
</evidence>
<dbReference type="GO" id="GO:0016020">
    <property type="term" value="C:membrane"/>
    <property type="evidence" value="ECO:0007669"/>
    <property type="project" value="UniProtKB-SubCell"/>
</dbReference>
<dbReference type="EMBL" id="JAPFFJ010000011">
    <property type="protein sequence ID" value="KAJ6416646.1"/>
    <property type="molecule type" value="Genomic_DNA"/>
</dbReference>
<gene>
    <name evidence="6" type="ORF">OIU84_002502</name>
</gene>
<evidence type="ECO:0000256" key="2">
    <source>
        <dbReference type="ARBA" id="ARBA00008707"/>
    </source>
</evidence>
<protein>
    <submittedName>
        <fullName evidence="6">Uncharacterized protein</fullName>
    </submittedName>
</protein>
<evidence type="ECO:0000256" key="4">
    <source>
        <dbReference type="ARBA" id="ARBA00022989"/>
    </source>
</evidence>
<organism evidence="6 7">
    <name type="scientific">Salix udensis</name>
    <dbReference type="NCBI Taxonomy" id="889485"/>
    <lineage>
        <taxon>Eukaryota</taxon>
        <taxon>Viridiplantae</taxon>
        <taxon>Streptophyta</taxon>
        <taxon>Embryophyta</taxon>
        <taxon>Tracheophyta</taxon>
        <taxon>Spermatophyta</taxon>
        <taxon>Magnoliopsida</taxon>
        <taxon>eudicotyledons</taxon>
        <taxon>Gunneridae</taxon>
        <taxon>Pentapetalae</taxon>
        <taxon>rosids</taxon>
        <taxon>fabids</taxon>
        <taxon>Malpighiales</taxon>
        <taxon>Salicaceae</taxon>
        <taxon>Saliceae</taxon>
        <taxon>Salix</taxon>
    </lineage>
</organism>
<dbReference type="Pfam" id="PF05078">
    <property type="entry name" value="DUF679"/>
    <property type="match status" value="1"/>
</dbReference>
<reference evidence="6 7" key="1">
    <citation type="journal article" date="2023" name="Int. J. Mol. Sci.">
        <title>De Novo Assembly and Annotation of 11 Diverse Shrub Willow (Salix) Genomes Reveals Novel Gene Organization in Sex-Linked Regions.</title>
        <authorList>
            <person name="Hyden B."/>
            <person name="Feng K."/>
            <person name="Yates T.B."/>
            <person name="Jawdy S."/>
            <person name="Cereghino C."/>
            <person name="Smart L.B."/>
            <person name="Muchero W."/>
        </authorList>
    </citation>
    <scope>NUCLEOTIDE SEQUENCE [LARGE SCALE GENOMIC DNA]</scope>
    <source>
        <tissue evidence="6">Shoot tip</tissue>
    </source>
</reference>
<dbReference type="PANTHER" id="PTHR31621">
    <property type="entry name" value="PROTEIN DMP3"/>
    <property type="match status" value="1"/>
</dbReference>
<name>A0AAD6K456_9ROSI</name>
<dbReference type="InterPro" id="IPR007770">
    <property type="entry name" value="DMP"/>
</dbReference>
<comment type="caution">
    <text evidence="6">The sequence shown here is derived from an EMBL/GenBank/DDBJ whole genome shotgun (WGS) entry which is preliminary data.</text>
</comment>